<feature type="region of interest" description="Disordered" evidence="6">
    <location>
        <begin position="1052"/>
        <end position="1072"/>
    </location>
</feature>
<evidence type="ECO:0000256" key="3">
    <source>
        <dbReference type="ARBA" id="ARBA00023125"/>
    </source>
</evidence>
<evidence type="ECO:0000256" key="1">
    <source>
        <dbReference type="ARBA" id="ARBA00004123"/>
    </source>
</evidence>
<dbReference type="GO" id="GO:0005634">
    <property type="term" value="C:nucleus"/>
    <property type="evidence" value="ECO:0007669"/>
    <property type="project" value="UniProtKB-SubCell"/>
</dbReference>
<accession>F0X0Z1</accession>
<dbReference type="InterPro" id="IPR044210">
    <property type="entry name" value="Tfc3-like"/>
</dbReference>
<evidence type="ECO:0000256" key="4">
    <source>
        <dbReference type="ARBA" id="ARBA00023163"/>
    </source>
</evidence>
<dbReference type="GO" id="GO:0042791">
    <property type="term" value="P:5S class rRNA transcription by RNA polymerase III"/>
    <property type="evidence" value="ECO:0007669"/>
    <property type="project" value="TreeGrafter"/>
</dbReference>
<evidence type="ECO:0000256" key="5">
    <source>
        <dbReference type="ARBA" id="ARBA00023242"/>
    </source>
</evidence>
<feature type="compositionally biased region" description="Polar residues" evidence="6">
    <location>
        <begin position="1060"/>
        <end position="1069"/>
    </location>
</feature>
<evidence type="ECO:0000256" key="6">
    <source>
        <dbReference type="SAM" id="MobiDB-lite"/>
    </source>
</evidence>
<evidence type="ECO:0000313" key="8">
    <source>
        <dbReference type="EMBL" id="CCA27437.1"/>
    </source>
</evidence>
<feature type="region of interest" description="Disordered" evidence="6">
    <location>
        <begin position="539"/>
        <end position="563"/>
    </location>
</feature>
<keyword evidence="5" id="KW-0539">Nucleus</keyword>
<comment type="subcellular location">
    <subcellularLocation>
        <location evidence="1">Nucleus</location>
    </subcellularLocation>
</comment>
<dbReference type="InterPro" id="IPR007309">
    <property type="entry name" value="TFIIIC_Bblock-bd"/>
</dbReference>
<reference evidence="8" key="1">
    <citation type="journal article" date="2011" name="PLoS Biol.">
        <title>Gene gain and loss during evolution of obligate parasitism in the white rust pathogen of Arabidopsis thaliana.</title>
        <authorList>
            <person name="Kemen E."/>
            <person name="Gardiner A."/>
            <person name="Schultz-Larsen T."/>
            <person name="Kemen A.C."/>
            <person name="Balmuth A.L."/>
            <person name="Robert-Seilaniantz A."/>
            <person name="Bailey K."/>
            <person name="Holub E."/>
            <person name="Studholme D.J."/>
            <person name="Maclean D."/>
            <person name="Jones J.D."/>
        </authorList>
    </citation>
    <scope>NUCLEOTIDE SEQUENCE</scope>
</reference>
<dbReference type="GO" id="GO:0003677">
    <property type="term" value="F:DNA binding"/>
    <property type="evidence" value="ECO:0007669"/>
    <property type="project" value="UniProtKB-KW"/>
</dbReference>
<sequence>MQWSDATIDMPVKRQAITDFIARCIEEVALEGRSGILVSELFNRLDPQHDLPFREHTWSILQKLSSHFTFHRTISSNQNQPITIATSPDVPLSSPRTLKRKRTWSTTLIPVEFQSSPIRGPYSAANGSKQKRSPQKHSEPFNALKADRKKQLNYNDMELEEFEESTRKKIANPKTPTGDYKGKRAELIRLQYDEVIRLHYATIEESVWMIACEEVRLRHLGIMDPFVLISCSVSFDVLELIGKARERGESAAELSKAEVFGGDARKLHYLLDVLIGANLVVKNIVFVKGRRFNMLHLKRFAPMCMADIGNVKGTMEKEIYPKELICVVMAKILRLRRQTTCVLADIARELGIPKRTQENLRNYLLHEAHIDPEFPLEIFMARCNKSVKAASNGRKLWCLRLRHDSSVEEPELSVVQETCKGAIVEIGAVEQIYNCIKRKKKRGATIPEIRDLLGVPSFRLPYKLAQGLIAQYNINVERVLVGKNTMYRMFVPSEEKAIKSDILTVKKEPTKQSPSFDETNLTLATHAQAILHTREVNLNAPSSDDADRDSPQPAITHQPGSMKEAIRDINKIPCRREKRRQFAVELVRKERIISKYQLRHRITEWERRSLDKDLAAECSQEFSAIATRSVQKIIDELLEMDEFKALSIVLPNRMETAHLKAPRIRKCIALKEVEDNADFIEKFLHSLRVEDRNRLRNGIRHKERENFIILSKNSRLSDLGVRAKGKIVHVINLLCHPHKNVRNAISIVRKQSRRLGQYDGVMYRCRKLHLLIWKKLLQTRQSGSICSASVEESCTSDTKSDEMSNTAITAANVKMSRCEEPTPIMATDPEADADQFYSPQSVLDVLSLGEFINLIGLSSLLTDEEEMQVLSLITQDESWNKLDRKVAQKIRNGEVNRLCKLLVVLEELNLIVQMKGSPNDYLLALQNAPGRFDEAISQVASATLSGGFFRTQQHIRITLQSGDTMLSTLPHDSVNVDGKSVSICHTLKTYDDAEKYWNSLQVLSLKSGHLIAPESQATSSTCEVLRPLALRSAMIYSKRSWTSSSSKSIQRRAESRIAHASSTSSTSLEQPAVEGGMVTISSPNQSQAKKRHSNAKYLKNLKKEAIQDATEVELFRKDKKLGLSYVGYISQLVTNGKWETNHQKRDANVVRSEQDDGINLRMPNRPQFQSNQFWQADLDAKLVELYLERASYQWFIDVPVALQAQDEPTAFRNTRLKRSLLGWHTIGRLLKKSKQLCKRRVKELMRIPNNQARYENLRKSVVALKNPKEIFHEEVKVIEQSRLAALHCRALQIVLHDETSYNPKLAASVLSNWTDEEVRVVWRYLWLAGVIKIPRKRRDRIYVKNREYIFRSKIFESKNCSSLYPLQFYLGANEYANFQKETPFGAENGSHTDLESSQFPRDETLSTQNSEMCPAEHEVGPNLVDGHMAIELSYLAMGFSQVSACFIEPPTQNKVETKALGFGAHVSHYFNVASSEYFLNDSWCVTSRFLSSDSSLDDAAAQLQAFSTQQALARPCEGTLVFSEDLESWVLQQLDESAEQGLSFTALKHSLNIQAQKDSLTNISDDVAGWLQTLLDKLITRQVVWCVSAYEEFRYVMARYAAPWLISPEKNSDALNSKSKPNNFLLSQPWLLLDGNINVETTLMLKGRVCNSLLSKPGVTDRRLHHKLRKILSLQQLRNLLDEMITEKLVYGRVVRSQTSSREVMNCDSEKKQRSMFEVAFELHESNEYGMENADIILSEIYQFTSGDLRYVRMDIDQVHYFPSANCVEAFGRIASELLH</sequence>
<dbReference type="HOGENOM" id="CLU_003019_0_0_1"/>
<dbReference type="PANTHER" id="PTHR15180:SF1">
    <property type="entry name" value="GENERAL TRANSCRIPTION FACTOR 3C POLYPEPTIDE 1"/>
    <property type="match status" value="1"/>
</dbReference>
<dbReference type="EMBL" id="FR824565">
    <property type="protein sequence ID" value="CCA27437.1"/>
    <property type="molecule type" value="Genomic_DNA"/>
</dbReference>
<reference evidence="8" key="2">
    <citation type="submission" date="2011-02" db="EMBL/GenBank/DDBJ databases">
        <authorList>
            <person name="MacLean D."/>
        </authorList>
    </citation>
    <scope>NUCLEOTIDE SEQUENCE</scope>
</reference>
<feature type="domain" description="B-block binding subunit of TFIIIC" evidence="7">
    <location>
        <begin position="233"/>
        <end position="301"/>
    </location>
</feature>
<keyword evidence="3" id="KW-0238">DNA-binding</keyword>
<keyword evidence="2" id="KW-0597">Phosphoprotein</keyword>
<organism evidence="8">
    <name type="scientific">Albugo laibachii Nc14</name>
    <dbReference type="NCBI Taxonomy" id="890382"/>
    <lineage>
        <taxon>Eukaryota</taxon>
        <taxon>Sar</taxon>
        <taxon>Stramenopiles</taxon>
        <taxon>Oomycota</taxon>
        <taxon>Peronosporomycetes</taxon>
        <taxon>Albuginales</taxon>
        <taxon>Albuginaceae</taxon>
        <taxon>Albugo</taxon>
    </lineage>
</organism>
<dbReference type="GO" id="GO:0000127">
    <property type="term" value="C:transcription factor TFIIIC complex"/>
    <property type="evidence" value="ECO:0007669"/>
    <property type="project" value="InterPro"/>
</dbReference>
<proteinExistence type="predicted"/>
<keyword evidence="4" id="KW-0804">Transcription</keyword>
<dbReference type="Pfam" id="PF04182">
    <property type="entry name" value="B-block_TFIIIC"/>
    <property type="match status" value="1"/>
</dbReference>
<gene>
    <name evidence="8" type="primary">AlNc14C534G12079</name>
    <name evidence="8" type="ORF">ALNC14_135810</name>
</gene>
<feature type="region of interest" description="Disordered" evidence="6">
    <location>
        <begin position="119"/>
        <end position="147"/>
    </location>
</feature>
<evidence type="ECO:0000256" key="2">
    <source>
        <dbReference type="ARBA" id="ARBA00022553"/>
    </source>
</evidence>
<evidence type="ECO:0000259" key="7">
    <source>
        <dbReference type="Pfam" id="PF04182"/>
    </source>
</evidence>
<protein>
    <submittedName>
        <fullName evidence="8">Uncharacterized protein AlNc14C534G12079</fullName>
    </submittedName>
</protein>
<dbReference type="PANTHER" id="PTHR15180">
    <property type="entry name" value="GENERAL TRANSCRIPTION FACTOR 3C POLYPEPTIDE 1"/>
    <property type="match status" value="1"/>
</dbReference>
<dbReference type="GO" id="GO:0006384">
    <property type="term" value="P:transcription initiation at RNA polymerase III promoter"/>
    <property type="evidence" value="ECO:0007669"/>
    <property type="project" value="InterPro"/>
</dbReference>
<name>F0X0Z1_9STRA</name>